<proteinExistence type="predicted"/>
<evidence type="ECO:0000313" key="1">
    <source>
        <dbReference type="EMBL" id="MBC5864668.1"/>
    </source>
</evidence>
<reference evidence="1 2" key="1">
    <citation type="submission" date="2020-08" db="EMBL/GenBank/DDBJ databases">
        <title>Description of novel Flavobacterium F-400 isolate.</title>
        <authorList>
            <person name="Saticioglu I."/>
            <person name="Duman M."/>
            <person name="Altun S."/>
        </authorList>
    </citation>
    <scope>NUCLEOTIDE SEQUENCE [LARGE SCALE GENOMIC DNA]</scope>
    <source>
        <strain evidence="1 2">F-400</strain>
    </source>
</reference>
<organism evidence="1 2">
    <name type="scientific">Flavobacterium turcicum</name>
    <dbReference type="NCBI Taxonomy" id="2764718"/>
    <lineage>
        <taxon>Bacteria</taxon>
        <taxon>Pseudomonadati</taxon>
        <taxon>Bacteroidota</taxon>
        <taxon>Flavobacteriia</taxon>
        <taxon>Flavobacteriales</taxon>
        <taxon>Flavobacteriaceae</taxon>
        <taxon>Flavobacterium</taxon>
    </lineage>
</organism>
<sequence>MQKIESPKINEWLESAIKWQNVSRPLKISNFLPKFDNYVGLTWKLGIIENFPFNDFIENAKSQTEIKNNREIWHNYPEIFNEDSETGFVEIATEEIFRKFKIPYHDYKNDGKLPWNTRAIRLLESKIKESLSLILEKIPENENLIMYWEDNYRYNIEDNLFNISKEEFLKEMQNTRFDASIYLYPESKNWCLVNLEDLGFNILAFNDVIKPQMEFLTQVENFKLTEESELFGN</sequence>
<name>A0ABR7JJU2_9FLAO</name>
<keyword evidence="2" id="KW-1185">Reference proteome</keyword>
<gene>
    <name evidence="1" type="ORF">H8R26_14665</name>
</gene>
<protein>
    <submittedName>
        <fullName evidence="1">Uncharacterized protein</fullName>
    </submittedName>
</protein>
<dbReference type="RefSeq" id="WP_166139169.1">
    <property type="nucleotide sequence ID" value="NZ_JAAOBY010000015.1"/>
</dbReference>
<accession>A0ABR7JJU2</accession>
<dbReference type="EMBL" id="JACRUM010000016">
    <property type="protein sequence ID" value="MBC5864668.1"/>
    <property type="molecule type" value="Genomic_DNA"/>
</dbReference>
<dbReference type="Proteomes" id="UP000621670">
    <property type="component" value="Unassembled WGS sequence"/>
</dbReference>
<evidence type="ECO:0000313" key="2">
    <source>
        <dbReference type="Proteomes" id="UP000621670"/>
    </source>
</evidence>
<comment type="caution">
    <text evidence="1">The sequence shown here is derived from an EMBL/GenBank/DDBJ whole genome shotgun (WGS) entry which is preliminary data.</text>
</comment>